<dbReference type="AlphaFoldDB" id="A0A0B7FEH4"/>
<feature type="compositionally biased region" description="Acidic residues" evidence="1">
    <location>
        <begin position="235"/>
        <end position="246"/>
    </location>
</feature>
<dbReference type="Proteomes" id="UP000059188">
    <property type="component" value="Unassembled WGS sequence"/>
</dbReference>
<feature type="compositionally biased region" description="Polar residues" evidence="1">
    <location>
        <begin position="158"/>
        <end position="174"/>
    </location>
</feature>
<dbReference type="OrthoDB" id="2574879at2759"/>
<sequence length="246" mass="27330">MATVVPAHLSSAQLHRLNDYLEEKCLELTRGVRKRYEPDSPYGTLTSYLTASSSLVNMILLIPPSEGVRTSWLLRVTGDIFENIPAYQLDTILETVVGGDEGEKEQVPILSEKGIEVLDQVFQLFEKLDAGWCAVIRNERWDSKEGHGIFEPPADSSEPGTSNPGKEPVSNATFSTTDRIRLRSLIISGKHEFDDWLAEHGGGANFDVYQRSIRVMHHTIEQVGADAPLPALEGEQSDDSEEDDYS</sequence>
<evidence type="ECO:0000256" key="1">
    <source>
        <dbReference type="SAM" id="MobiDB-lite"/>
    </source>
</evidence>
<feature type="region of interest" description="Disordered" evidence="1">
    <location>
        <begin position="145"/>
        <end position="174"/>
    </location>
</feature>
<evidence type="ECO:0000313" key="3">
    <source>
        <dbReference type="Proteomes" id="UP000059188"/>
    </source>
</evidence>
<dbReference type="EMBL" id="LN679116">
    <property type="protein sequence ID" value="CEL54582.1"/>
    <property type="molecule type" value="Genomic_DNA"/>
</dbReference>
<reference evidence="2 3" key="1">
    <citation type="submission" date="2014-11" db="EMBL/GenBank/DDBJ databases">
        <authorList>
            <person name="Wibberg Daniel"/>
        </authorList>
    </citation>
    <scope>NUCLEOTIDE SEQUENCE [LARGE SCALE GENOMIC DNA]</scope>
    <source>
        <strain evidence="2">Rhizoctonia solani AG1-IB 7/3/14</strain>
    </source>
</reference>
<gene>
    <name evidence="2" type="ORF">RSOLAG1IB_07186</name>
</gene>
<keyword evidence="3" id="KW-1185">Reference proteome</keyword>
<organism evidence="2 3">
    <name type="scientific">Thanatephorus cucumeris (strain AG1-IB / isolate 7/3/14)</name>
    <name type="common">Lettuce bottom rot fungus</name>
    <name type="synonym">Rhizoctonia solani</name>
    <dbReference type="NCBI Taxonomy" id="1108050"/>
    <lineage>
        <taxon>Eukaryota</taxon>
        <taxon>Fungi</taxon>
        <taxon>Dikarya</taxon>
        <taxon>Basidiomycota</taxon>
        <taxon>Agaricomycotina</taxon>
        <taxon>Agaricomycetes</taxon>
        <taxon>Cantharellales</taxon>
        <taxon>Ceratobasidiaceae</taxon>
        <taxon>Rhizoctonia</taxon>
        <taxon>Rhizoctonia solani AG-1</taxon>
    </lineage>
</organism>
<protein>
    <submittedName>
        <fullName evidence="2">Uncharacterized protein</fullName>
    </submittedName>
</protein>
<feature type="region of interest" description="Disordered" evidence="1">
    <location>
        <begin position="225"/>
        <end position="246"/>
    </location>
</feature>
<accession>A0A0B7FEH4</accession>
<proteinExistence type="predicted"/>
<name>A0A0B7FEH4_THACB</name>
<evidence type="ECO:0000313" key="2">
    <source>
        <dbReference type="EMBL" id="CEL54582.1"/>
    </source>
</evidence>